<gene>
    <name evidence="17" type="primary">ND6</name>
</gene>
<reference evidence="17" key="1">
    <citation type="submission" date="2016-11" db="EMBL/GenBank/DDBJ databases">
        <authorList>
            <person name="Jaros S."/>
            <person name="Januszkiewicz K."/>
            <person name="Wedrychowicz H."/>
        </authorList>
    </citation>
    <scope>NUCLEOTIDE SEQUENCE</scope>
</reference>
<accession>A0A343KJS2</accession>
<geneLocation type="mitochondrion" evidence="17"/>
<evidence type="ECO:0000256" key="8">
    <source>
        <dbReference type="ARBA" id="ARBA00022967"/>
    </source>
</evidence>
<keyword evidence="12 17" id="KW-0496">Mitochondrion</keyword>
<dbReference type="PANTHER" id="PTHR11435:SF1">
    <property type="entry name" value="NADH-UBIQUINONE OXIDOREDUCTASE CHAIN 6"/>
    <property type="match status" value="1"/>
</dbReference>
<evidence type="ECO:0000256" key="7">
    <source>
        <dbReference type="ARBA" id="ARBA00022692"/>
    </source>
</evidence>
<keyword evidence="8" id="KW-1278">Translocase</keyword>
<protein>
    <recommendedName>
        <fullName evidence="4">NADH-ubiquinone oxidoreductase chain 6</fullName>
        <ecNumber evidence="3">7.1.1.2</ecNumber>
    </recommendedName>
    <alternativeName>
        <fullName evidence="14">NADH dehydrogenase subunit 6</fullName>
    </alternativeName>
</protein>
<keyword evidence="5" id="KW-0813">Transport</keyword>
<dbReference type="InterPro" id="IPR050269">
    <property type="entry name" value="ComplexI_Subunit6"/>
</dbReference>
<keyword evidence="10 16" id="KW-1133">Transmembrane helix</keyword>
<name>A0A343KJS2_9NEOP</name>
<feature type="transmembrane region" description="Helical" evidence="16">
    <location>
        <begin position="46"/>
        <end position="66"/>
    </location>
</feature>
<evidence type="ECO:0000256" key="5">
    <source>
        <dbReference type="ARBA" id="ARBA00022448"/>
    </source>
</evidence>
<dbReference type="EC" id="7.1.1.2" evidence="3"/>
<dbReference type="GO" id="GO:0031966">
    <property type="term" value="C:mitochondrial membrane"/>
    <property type="evidence" value="ECO:0007669"/>
    <property type="project" value="UniProtKB-SubCell"/>
</dbReference>
<organism evidence="17">
    <name type="scientific">Calvisia medogensis</name>
    <dbReference type="NCBI Taxonomy" id="2042294"/>
    <lineage>
        <taxon>Eukaryota</taxon>
        <taxon>Metazoa</taxon>
        <taxon>Ecdysozoa</taxon>
        <taxon>Arthropoda</taxon>
        <taxon>Hexapoda</taxon>
        <taxon>Insecta</taxon>
        <taxon>Pterygota</taxon>
        <taxon>Neoptera</taxon>
        <taxon>Polyneoptera</taxon>
        <taxon>Phasmatodea</taxon>
        <taxon>Verophasmatodea</taxon>
        <taxon>Anareolatae</taxon>
        <taxon>Lonchodidae</taxon>
        <taxon>Necrosciinae</taxon>
        <taxon>Calvisia</taxon>
    </lineage>
</organism>
<keyword evidence="7 16" id="KW-0812">Transmembrane</keyword>
<evidence type="ECO:0000256" key="1">
    <source>
        <dbReference type="ARBA" id="ARBA00004225"/>
    </source>
</evidence>
<evidence type="ECO:0000256" key="2">
    <source>
        <dbReference type="ARBA" id="ARBA00005698"/>
    </source>
</evidence>
<feature type="transmembrane region" description="Helical" evidence="16">
    <location>
        <begin position="78"/>
        <end position="96"/>
    </location>
</feature>
<evidence type="ECO:0000256" key="14">
    <source>
        <dbReference type="ARBA" id="ARBA00031019"/>
    </source>
</evidence>
<keyword evidence="13 16" id="KW-0472">Membrane</keyword>
<evidence type="ECO:0000256" key="15">
    <source>
        <dbReference type="ARBA" id="ARBA00049551"/>
    </source>
</evidence>
<evidence type="ECO:0000256" key="12">
    <source>
        <dbReference type="ARBA" id="ARBA00023128"/>
    </source>
</evidence>
<evidence type="ECO:0000256" key="3">
    <source>
        <dbReference type="ARBA" id="ARBA00012944"/>
    </source>
</evidence>
<comment type="subcellular location">
    <subcellularLocation>
        <location evidence="1">Mitochondrion membrane</location>
        <topology evidence="1">Multi-pass membrane protein</topology>
    </subcellularLocation>
</comment>
<reference evidence="17" key="2">
    <citation type="journal article" date="2017" name="J. Asia-Pac. Entomol.">
        <title>Next-generation sequencing data used to determine the mitochondrial genomes and a preliminary phylogeny of Verophasmatodea insects.</title>
        <authorList>
            <person name="Zhou Z."/>
            <person name="Guan B."/>
            <person name="Chai J."/>
            <person name="Che X."/>
        </authorList>
    </citation>
    <scope>NUCLEOTIDE SEQUENCE</scope>
</reference>
<evidence type="ECO:0000256" key="9">
    <source>
        <dbReference type="ARBA" id="ARBA00022982"/>
    </source>
</evidence>
<evidence type="ECO:0000313" key="17">
    <source>
        <dbReference type="EMBL" id="ATI10805.1"/>
    </source>
</evidence>
<keyword evidence="9" id="KW-0249">Electron transport</keyword>
<evidence type="ECO:0000256" key="16">
    <source>
        <dbReference type="SAM" id="Phobius"/>
    </source>
</evidence>
<comment type="similarity">
    <text evidence="2">Belongs to the complex I subunit 6 family.</text>
</comment>
<evidence type="ECO:0000256" key="10">
    <source>
        <dbReference type="ARBA" id="ARBA00022989"/>
    </source>
</evidence>
<dbReference type="PANTHER" id="PTHR11435">
    <property type="entry name" value="NADH UBIQUINONE OXIDOREDUCTASE SUBUNIT ND6"/>
    <property type="match status" value="1"/>
</dbReference>
<evidence type="ECO:0000256" key="6">
    <source>
        <dbReference type="ARBA" id="ARBA00022660"/>
    </source>
</evidence>
<dbReference type="AlphaFoldDB" id="A0A343KJS2"/>
<evidence type="ECO:0000256" key="11">
    <source>
        <dbReference type="ARBA" id="ARBA00023027"/>
    </source>
</evidence>
<keyword evidence="6" id="KW-0679">Respiratory chain</keyword>
<dbReference type="GO" id="GO:0008137">
    <property type="term" value="F:NADH dehydrogenase (ubiquinone) activity"/>
    <property type="evidence" value="ECO:0007669"/>
    <property type="project" value="UniProtKB-EC"/>
</dbReference>
<dbReference type="EMBL" id="KY124330">
    <property type="protein sequence ID" value="ATI10805.1"/>
    <property type="molecule type" value="Genomic_DNA"/>
</dbReference>
<comment type="catalytic activity">
    <reaction evidence="15">
        <text>a ubiquinone + NADH + 5 H(+)(in) = a ubiquinol + NAD(+) + 4 H(+)(out)</text>
        <dbReference type="Rhea" id="RHEA:29091"/>
        <dbReference type="Rhea" id="RHEA-COMP:9565"/>
        <dbReference type="Rhea" id="RHEA-COMP:9566"/>
        <dbReference type="ChEBI" id="CHEBI:15378"/>
        <dbReference type="ChEBI" id="CHEBI:16389"/>
        <dbReference type="ChEBI" id="CHEBI:17976"/>
        <dbReference type="ChEBI" id="CHEBI:57540"/>
        <dbReference type="ChEBI" id="CHEBI:57945"/>
        <dbReference type="EC" id="7.1.1.2"/>
    </reaction>
</comment>
<evidence type="ECO:0000256" key="13">
    <source>
        <dbReference type="ARBA" id="ARBA00023136"/>
    </source>
</evidence>
<proteinExistence type="inferred from homology"/>
<evidence type="ECO:0000256" key="4">
    <source>
        <dbReference type="ARBA" id="ARBA00021095"/>
    </source>
</evidence>
<keyword evidence="11" id="KW-0520">NAD</keyword>
<sequence>MKMMIMMNMMFNMMFLIMKHPLSMGSMIILQTTIISMMTGMMYKSFWFSYILFLMYIGGMMVLFIYMTSLIPNLMFNLSKKTSIIMMLTITLLIIINKTNIMNNNDMNLINIKTTILTKMYNKPINIALIMLSSYLLFTMIMVFKITESNKGPLRMMYN</sequence>
<feature type="transmembrane region" description="Helical" evidence="16">
    <location>
        <begin position="127"/>
        <end position="147"/>
    </location>
</feature>